<organism evidence="1">
    <name type="scientific">Rhizophora mucronata</name>
    <name type="common">Asiatic mangrove</name>
    <dbReference type="NCBI Taxonomy" id="61149"/>
    <lineage>
        <taxon>Eukaryota</taxon>
        <taxon>Viridiplantae</taxon>
        <taxon>Streptophyta</taxon>
        <taxon>Embryophyta</taxon>
        <taxon>Tracheophyta</taxon>
        <taxon>Spermatophyta</taxon>
        <taxon>Magnoliopsida</taxon>
        <taxon>eudicotyledons</taxon>
        <taxon>Gunneridae</taxon>
        <taxon>Pentapetalae</taxon>
        <taxon>rosids</taxon>
        <taxon>fabids</taxon>
        <taxon>Malpighiales</taxon>
        <taxon>Rhizophoraceae</taxon>
        <taxon>Rhizophora</taxon>
    </lineage>
</organism>
<name>A0A2P2PKR3_RHIMU</name>
<reference evidence="1" key="1">
    <citation type="submission" date="2018-02" db="EMBL/GenBank/DDBJ databases">
        <title>Rhizophora mucronata_Transcriptome.</title>
        <authorList>
            <person name="Meera S.P."/>
            <person name="Sreeshan A."/>
            <person name="Augustine A."/>
        </authorList>
    </citation>
    <scope>NUCLEOTIDE SEQUENCE</scope>
    <source>
        <tissue evidence="1">Leaf</tissue>
    </source>
</reference>
<protein>
    <submittedName>
        <fullName evidence="1">Uncharacterized protein</fullName>
    </submittedName>
</protein>
<accession>A0A2P2PKR3</accession>
<dbReference type="EMBL" id="GGEC01074850">
    <property type="protein sequence ID" value="MBX55334.1"/>
    <property type="molecule type" value="Transcribed_RNA"/>
</dbReference>
<evidence type="ECO:0000313" key="1">
    <source>
        <dbReference type="EMBL" id="MBX55334.1"/>
    </source>
</evidence>
<sequence length="19" mass="2149">MAITVLFMQCHIANHFSGK</sequence>
<proteinExistence type="predicted"/>
<dbReference type="AlphaFoldDB" id="A0A2P2PKR3"/>